<comment type="catalytic activity">
    <reaction evidence="10">
        <text>L-seryl-[protein] + ATP = O-phospho-L-seryl-[protein] + ADP + H(+)</text>
        <dbReference type="Rhea" id="RHEA:17989"/>
        <dbReference type="Rhea" id="RHEA-COMP:9863"/>
        <dbReference type="Rhea" id="RHEA-COMP:11604"/>
        <dbReference type="ChEBI" id="CHEBI:15378"/>
        <dbReference type="ChEBI" id="CHEBI:29999"/>
        <dbReference type="ChEBI" id="CHEBI:30616"/>
        <dbReference type="ChEBI" id="CHEBI:83421"/>
        <dbReference type="ChEBI" id="CHEBI:456216"/>
        <dbReference type="EC" id="2.7.11.1"/>
    </reaction>
</comment>
<dbReference type="PANTHER" id="PTHR12209:SF0">
    <property type="entry name" value="EKC_KEOPS COMPLEX SUBUNIT TP53RK"/>
    <property type="match status" value="1"/>
</dbReference>
<evidence type="ECO:0000256" key="8">
    <source>
        <dbReference type="ARBA" id="ARBA00022840"/>
    </source>
</evidence>
<evidence type="ECO:0000256" key="10">
    <source>
        <dbReference type="ARBA" id="ARBA00048679"/>
    </source>
</evidence>
<evidence type="ECO:0000256" key="5">
    <source>
        <dbReference type="ARBA" id="ARBA00022694"/>
    </source>
</evidence>
<dbReference type="GO" id="GO:0004674">
    <property type="term" value="F:protein serine/threonine kinase activity"/>
    <property type="evidence" value="ECO:0007669"/>
    <property type="project" value="UniProtKB-KW"/>
</dbReference>
<dbReference type="GO" id="GO:0106310">
    <property type="term" value="F:protein serine kinase activity"/>
    <property type="evidence" value="ECO:0007669"/>
    <property type="project" value="RHEA"/>
</dbReference>
<dbReference type="OrthoDB" id="31344at2157"/>
<evidence type="ECO:0000256" key="2">
    <source>
        <dbReference type="ARBA" id="ARBA00012513"/>
    </source>
</evidence>
<dbReference type="Gene3D" id="1.10.510.10">
    <property type="entry name" value="Transferase(Phosphotransferase) domain 1"/>
    <property type="match status" value="1"/>
</dbReference>
<dbReference type="SUPFAM" id="SSF56112">
    <property type="entry name" value="Protein kinase-like (PK-like)"/>
    <property type="match status" value="1"/>
</dbReference>
<keyword evidence="5" id="KW-0819">tRNA processing</keyword>
<dbReference type="RefSeq" id="WP_179294034.1">
    <property type="nucleotide sequence ID" value="NZ_FZMP01000219.1"/>
</dbReference>
<dbReference type="NCBIfam" id="TIGR03724">
    <property type="entry name" value="arch_bud32"/>
    <property type="match status" value="1"/>
</dbReference>
<dbReference type="EMBL" id="FZMP01000219">
    <property type="protein sequence ID" value="SNQ62394.1"/>
    <property type="molecule type" value="Genomic_DNA"/>
</dbReference>
<feature type="domain" description="Protein kinase" evidence="12">
    <location>
        <begin position="1"/>
        <end position="191"/>
    </location>
</feature>
<feature type="coiled-coil region" evidence="11">
    <location>
        <begin position="146"/>
        <end position="184"/>
    </location>
</feature>
<evidence type="ECO:0000256" key="6">
    <source>
        <dbReference type="ARBA" id="ARBA00022741"/>
    </source>
</evidence>
<evidence type="ECO:0000256" key="9">
    <source>
        <dbReference type="ARBA" id="ARBA00047899"/>
    </source>
</evidence>
<evidence type="ECO:0000313" key="13">
    <source>
        <dbReference type="EMBL" id="SNQ62394.1"/>
    </source>
</evidence>
<dbReference type="InterPro" id="IPR018934">
    <property type="entry name" value="RIO_dom"/>
</dbReference>
<evidence type="ECO:0000313" key="14">
    <source>
        <dbReference type="Proteomes" id="UP000218615"/>
    </source>
</evidence>
<dbReference type="AlphaFoldDB" id="A0A284VSY2"/>
<accession>A0A284VSY2</accession>
<keyword evidence="6" id="KW-0547">Nucleotide-binding</keyword>
<dbReference type="PROSITE" id="PS00109">
    <property type="entry name" value="PROTEIN_KINASE_TYR"/>
    <property type="match status" value="1"/>
</dbReference>
<dbReference type="PANTHER" id="PTHR12209">
    <property type="entry name" value="NON-SPECIFIC SERINE/THREONINE PROTEIN KINASE"/>
    <property type="match status" value="1"/>
</dbReference>
<evidence type="ECO:0000256" key="4">
    <source>
        <dbReference type="ARBA" id="ARBA00022679"/>
    </source>
</evidence>
<keyword evidence="11" id="KW-0175">Coiled coil</keyword>
<organism evidence="13 14">
    <name type="scientific">Candidatus Methanoperedens nitratireducens</name>
    <dbReference type="NCBI Taxonomy" id="1392998"/>
    <lineage>
        <taxon>Archaea</taxon>
        <taxon>Methanobacteriati</taxon>
        <taxon>Methanobacteriota</taxon>
        <taxon>Stenosarchaea group</taxon>
        <taxon>Methanomicrobia</taxon>
        <taxon>Methanosarcinales</taxon>
        <taxon>ANME-2 cluster</taxon>
        <taxon>Candidatus Methanoperedentaceae</taxon>
        <taxon>Candidatus Methanoperedens</taxon>
    </lineage>
</organism>
<reference evidence="14" key="1">
    <citation type="submission" date="2017-06" db="EMBL/GenBank/DDBJ databases">
        <authorList>
            <person name="Cremers G."/>
        </authorList>
    </citation>
    <scope>NUCLEOTIDE SEQUENCE [LARGE SCALE GENOMIC DNA]</scope>
</reference>
<evidence type="ECO:0000256" key="11">
    <source>
        <dbReference type="SAM" id="Coils"/>
    </source>
</evidence>
<dbReference type="PROSITE" id="PS50011">
    <property type="entry name" value="PROTEIN_KINASE_DOM"/>
    <property type="match status" value="1"/>
</dbReference>
<dbReference type="Gene3D" id="3.30.200.20">
    <property type="entry name" value="Phosphorylase Kinase, domain 1"/>
    <property type="match status" value="1"/>
</dbReference>
<keyword evidence="7" id="KW-0418">Kinase</keyword>
<dbReference type="InterPro" id="IPR008266">
    <property type="entry name" value="Tyr_kinase_AS"/>
</dbReference>
<keyword evidence="4 13" id="KW-0808">Transferase</keyword>
<dbReference type="InterPro" id="IPR022495">
    <property type="entry name" value="Bud32"/>
</dbReference>
<dbReference type="Proteomes" id="UP000218615">
    <property type="component" value="Unassembled WGS sequence"/>
</dbReference>
<dbReference type="EC" id="2.7.11.1" evidence="2"/>
<evidence type="ECO:0000259" key="12">
    <source>
        <dbReference type="PROSITE" id="PS50011"/>
    </source>
</evidence>
<keyword evidence="8" id="KW-0067">ATP-binding</keyword>
<keyword evidence="14" id="KW-1185">Reference proteome</keyword>
<proteinExistence type="inferred from homology"/>
<evidence type="ECO:0000256" key="3">
    <source>
        <dbReference type="ARBA" id="ARBA00022527"/>
    </source>
</evidence>
<dbReference type="GO" id="GO:0016746">
    <property type="term" value="F:acyltransferase activity"/>
    <property type="evidence" value="ECO:0007669"/>
    <property type="project" value="UniProtKB-KW"/>
</dbReference>
<keyword evidence="13" id="KW-0012">Acyltransferase</keyword>
<sequence>MAVIASGAEAVISLEGDTIIKTRIQKRYRLKEIDENLRRERTRTEARLISEARRCGVPTPIIRDVVDYEIRMEYINGTALKNIITPALSERTGELVGRLHTCGIVHGDLTTSNILFKDGKLFLIDFGLAYLDKSVEARGVDIHVLFQTYESTHENHEELIEAFKREYRRTFRDAEEVIERVKEIEARGRYA</sequence>
<dbReference type="GO" id="GO:0008033">
    <property type="term" value="P:tRNA processing"/>
    <property type="evidence" value="ECO:0007669"/>
    <property type="project" value="UniProtKB-KW"/>
</dbReference>
<comment type="catalytic activity">
    <reaction evidence="9">
        <text>L-threonyl-[protein] + ATP = O-phospho-L-threonyl-[protein] + ADP + H(+)</text>
        <dbReference type="Rhea" id="RHEA:46608"/>
        <dbReference type="Rhea" id="RHEA-COMP:11060"/>
        <dbReference type="Rhea" id="RHEA-COMP:11605"/>
        <dbReference type="ChEBI" id="CHEBI:15378"/>
        <dbReference type="ChEBI" id="CHEBI:30013"/>
        <dbReference type="ChEBI" id="CHEBI:30616"/>
        <dbReference type="ChEBI" id="CHEBI:61977"/>
        <dbReference type="ChEBI" id="CHEBI:456216"/>
        <dbReference type="EC" id="2.7.11.1"/>
    </reaction>
</comment>
<dbReference type="GO" id="GO:0005524">
    <property type="term" value="F:ATP binding"/>
    <property type="evidence" value="ECO:0007669"/>
    <property type="project" value="UniProtKB-KW"/>
</dbReference>
<dbReference type="InterPro" id="IPR011009">
    <property type="entry name" value="Kinase-like_dom_sf"/>
</dbReference>
<dbReference type="STRING" id="1392998.ANME2D_01654"/>
<keyword evidence="3" id="KW-0723">Serine/threonine-protein kinase</keyword>
<dbReference type="Pfam" id="PF01163">
    <property type="entry name" value="RIO1"/>
    <property type="match status" value="1"/>
</dbReference>
<dbReference type="GO" id="GO:0005829">
    <property type="term" value="C:cytosol"/>
    <property type="evidence" value="ECO:0007669"/>
    <property type="project" value="TreeGrafter"/>
</dbReference>
<dbReference type="NCBIfam" id="NF011462">
    <property type="entry name" value="PRK14879.1-3"/>
    <property type="match status" value="1"/>
</dbReference>
<dbReference type="InterPro" id="IPR000719">
    <property type="entry name" value="Prot_kinase_dom"/>
</dbReference>
<protein>
    <recommendedName>
        <fullName evidence="2">non-specific serine/threonine protein kinase</fullName>
        <ecNumber evidence="2">2.7.11.1</ecNumber>
    </recommendedName>
</protein>
<comment type="similarity">
    <text evidence="1">Belongs to the protein kinase superfamily. BUD32 family.</text>
</comment>
<evidence type="ECO:0000256" key="7">
    <source>
        <dbReference type="ARBA" id="ARBA00022777"/>
    </source>
</evidence>
<name>A0A284VSY2_9EURY</name>
<evidence type="ECO:0000256" key="1">
    <source>
        <dbReference type="ARBA" id="ARBA00010630"/>
    </source>
</evidence>
<gene>
    <name evidence="13" type="ORF">MNV_700048</name>
</gene>